<keyword evidence="3 6" id="KW-0812">Transmembrane</keyword>
<feature type="transmembrane region" description="Helical" evidence="6">
    <location>
        <begin position="319"/>
        <end position="337"/>
    </location>
</feature>
<feature type="transmembrane region" description="Helical" evidence="6">
    <location>
        <begin position="147"/>
        <end position="169"/>
    </location>
</feature>
<feature type="transmembrane region" description="Helical" evidence="6">
    <location>
        <begin position="286"/>
        <end position="307"/>
    </location>
</feature>
<dbReference type="Proteomes" id="UP001164803">
    <property type="component" value="Chromosome"/>
</dbReference>
<dbReference type="InterPro" id="IPR011701">
    <property type="entry name" value="MFS"/>
</dbReference>
<evidence type="ECO:0000313" key="8">
    <source>
        <dbReference type="EMBL" id="WAH35916.1"/>
    </source>
</evidence>
<evidence type="ECO:0000259" key="7">
    <source>
        <dbReference type="PROSITE" id="PS50850"/>
    </source>
</evidence>
<keyword evidence="2" id="KW-0813">Transport</keyword>
<feature type="transmembrane region" description="Helical" evidence="6">
    <location>
        <begin position="175"/>
        <end position="196"/>
    </location>
</feature>
<comment type="subcellular location">
    <subcellularLocation>
        <location evidence="1">Cell membrane</location>
        <topology evidence="1">Multi-pass membrane protein</topology>
    </subcellularLocation>
</comment>
<feature type="transmembrane region" description="Helical" evidence="6">
    <location>
        <begin position="343"/>
        <end position="370"/>
    </location>
</feature>
<dbReference type="PANTHER" id="PTHR23511:SF34">
    <property type="entry name" value="SYNAPTIC VESICLE GLYCOPROTEIN 2"/>
    <property type="match status" value="1"/>
</dbReference>
<sequence>MNRESVLYRRLDDSSFTGRHGKLYTVIILGHLFDGFDINMIGFVLAGVVATFGLKSSQAGFLASSAFLGMAVGSAVIGPLVDKVGRKRGLIIAIIIYAIFSLLCAFAHSYASLLLFRILEGVGLGAEIPVVFTYLGEFMPTAYRSRMLASSVFFWQAASVIAALVAIVLVPHFGWRAMFVAGVIPAIVVLLIWSLVPESVRFLIQRGRLEDAERIVDSISTVSAAEVSVAADTPSVPHKVSTRRIFAGNYGRLTTGVWIMQFVGGFVFFGLATWLPSIFTKMGFSFVHSLAYTAVITGSGAIGNVVGGLLSDKLGTRRTLTTFFLLGGIFLMLWGTAHTPGTMMLIGILAAFFGFGGAGGVLFAYTSALYPTTVRATGTGWAALWQRMGGIVAPYLLGVLIGLHVSAYIFFLLLGMLMLVGTAAAIWLTHELSNKSLEQIDSEISM</sequence>
<keyword evidence="9" id="KW-1185">Reference proteome</keyword>
<feature type="transmembrane region" description="Helical" evidence="6">
    <location>
        <begin position="407"/>
        <end position="428"/>
    </location>
</feature>
<feature type="transmembrane region" description="Helical" evidence="6">
    <location>
        <begin position="253"/>
        <end position="274"/>
    </location>
</feature>
<evidence type="ECO:0000256" key="6">
    <source>
        <dbReference type="SAM" id="Phobius"/>
    </source>
</evidence>
<keyword evidence="4 6" id="KW-1133">Transmembrane helix</keyword>
<name>A0ABY6Z0M1_9BACL</name>
<feature type="transmembrane region" description="Helical" evidence="6">
    <location>
        <begin position="90"/>
        <end position="108"/>
    </location>
</feature>
<reference evidence="8" key="1">
    <citation type="submission" date="2022-08" db="EMBL/GenBank/DDBJ databases">
        <title>Alicyclobacillus dauci DSM2870, complete genome.</title>
        <authorList>
            <person name="Wang Q."/>
            <person name="Cai R."/>
            <person name="Wang Z."/>
        </authorList>
    </citation>
    <scope>NUCLEOTIDE SEQUENCE</scope>
    <source>
        <strain evidence="8">DSM 28700</strain>
    </source>
</reference>
<evidence type="ECO:0000256" key="5">
    <source>
        <dbReference type="ARBA" id="ARBA00023136"/>
    </source>
</evidence>
<dbReference type="InterPro" id="IPR036259">
    <property type="entry name" value="MFS_trans_sf"/>
</dbReference>
<organism evidence="8 9">
    <name type="scientific">Alicyclobacillus dauci</name>
    <dbReference type="NCBI Taxonomy" id="1475485"/>
    <lineage>
        <taxon>Bacteria</taxon>
        <taxon>Bacillati</taxon>
        <taxon>Bacillota</taxon>
        <taxon>Bacilli</taxon>
        <taxon>Bacillales</taxon>
        <taxon>Alicyclobacillaceae</taxon>
        <taxon>Alicyclobacillus</taxon>
    </lineage>
</organism>
<dbReference type="InterPro" id="IPR020846">
    <property type="entry name" value="MFS_dom"/>
</dbReference>
<feature type="transmembrane region" description="Helical" evidence="6">
    <location>
        <begin position="60"/>
        <end position="78"/>
    </location>
</feature>
<evidence type="ECO:0000256" key="1">
    <source>
        <dbReference type="ARBA" id="ARBA00004651"/>
    </source>
</evidence>
<dbReference type="PROSITE" id="PS00216">
    <property type="entry name" value="SUGAR_TRANSPORT_1"/>
    <property type="match status" value="1"/>
</dbReference>
<feature type="transmembrane region" description="Helical" evidence="6">
    <location>
        <begin position="114"/>
        <end position="135"/>
    </location>
</feature>
<feature type="transmembrane region" description="Helical" evidence="6">
    <location>
        <begin position="382"/>
        <end position="401"/>
    </location>
</feature>
<feature type="transmembrane region" description="Helical" evidence="6">
    <location>
        <begin position="21"/>
        <end position="54"/>
    </location>
</feature>
<dbReference type="InterPro" id="IPR005829">
    <property type="entry name" value="Sugar_transporter_CS"/>
</dbReference>
<dbReference type="PROSITE" id="PS50850">
    <property type="entry name" value="MFS"/>
    <property type="match status" value="1"/>
</dbReference>
<dbReference type="SUPFAM" id="SSF103473">
    <property type="entry name" value="MFS general substrate transporter"/>
    <property type="match status" value="1"/>
</dbReference>
<dbReference type="Pfam" id="PF07690">
    <property type="entry name" value="MFS_1"/>
    <property type="match status" value="1"/>
</dbReference>
<proteinExistence type="predicted"/>
<keyword evidence="5 6" id="KW-0472">Membrane</keyword>
<protein>
    <submittedName>
        <fullName evidence="8">MFS transporter</fullName>
    </submittedName>
</protein>
<dbReference type="Gene3D" id="1.20.1250.20">
    <property type="entry name" value="MFS general substrate transporter like domains"/>
    <property type="match status" value="1"/>
</dbReference>
<evidence type="ECO:0000256" key="4">
    <source>
        <dbReference type="ARBA" id="ARBA00022989"/>
    </source>
</evidence>
<gene>
    <name evidence="8" type="ORF">NZD86_16825</name>
</gene>
<dbReference type="PROSITE" id="PS00217">
    <property type="entry name" value="SUGAR_TRANSPORT_2"/>
    <property type="match status" value="1"/>
</dbReference>
<evidence type="ECO:0000313" key="9">
    <source>
        <dbReference type="Proteomes" id="UP001164803"/>
    </source>
</evidence>
<evidence type="ECO:0000256" key="2">
    <source>
        <dbReference type="ARBA" id="ARBA00022448"/>
    </source>
</evidence>
<evidence type="ECO:0000256" key="3">
    <source>
        <dbReference type="ARBA" id="ARBA00022692"/>
    </source>
</evidence>
<dbReference type="EMBL" id="CP104064">
    <property type="protein sequence ID" value="WAH35916.1"/>
    <property type="molecule type" value="Genomic_DNA"/>
</dbReference>
<feature type="domain" description="Major facilitator superfamily (MFS) profile" evidence="7">
    <location>
        <begin position="23"/>
        <end position="433"/>
    </location>
</feature>
<dbReference type="PANTHER" id="PTHR23511">
    <property type="entry name" value="SYNAPTIC VESICLE GLYCOPROTEIN 2"/>
    <property type="match status" value="1"/>
</dbReference>
<accession>A0ABY6Z0M1</accession>
<dbReference type="RefSeq" id="WP_268043206.1">
    <property type="nucleotide sequence ID" value="NZ_CP104064.1"/>
</dbReference>